<sequence>HPIYISLGNILTNLCNRVKAKALVGTGLKNCKSCLTYSGTSCACPCHTCLVEKNELNAIKLSANCKIIQTESQMKQIITMGQGKEYSLHKNINSFWNHL</sequence>
<feature type="non-terminal residue" evidence="1">
    <location>
        <position position="1"/>
    </location>
</feature>
<feature type="non-terminal residue" evidence="1">
    <location>
        <position position="99"/>
    </location>
</feature>
<keyword evidence="2" id="KW-1185">Reference proteome</keyword>
<evidence type="ECO:0000313" key="1">
    <source>
        <dbReference type="EMBL" id="CAG8769817.1"/>
    </source>
</evidence>
<dbReference type="Proteomes" id="UP000789366">
    <property type="component" value="Unassembled WGS sequence"/>
</dbReference>
<comment type="caution">
    <text evidence="1">The sequence shown here is derived from an EMBL/GenBank/DDBJ whole genome shotgun (WGS) entry which is preliminary data.</text>
</comment>
<name>A0ACA9QYN8_9GLOM</name>
<organism evidence="1 2">
    <name type="scientific">Cetraspora pellucida</name>
    <dbReference type="NCBI Taxonomy" id="1433469"/>
    <lineage>
        <taxon>Eukaryota</taxon>
        <taxon>Fungi</taxon>
        <taxon>Fungi incertae sedis</taxon>
        <taxon>Mucoromycota</taxon>
        <taxon>Glomeromycotina</taxon>
        <taxon>Glomeromycetes</taxon>
        <taxon>Diversisporales</taxon>
        <taxon>Gigasporaceae</taxon>
        <taxon>Cetraspora</taxon>
    </lineage>
</organism>
<gene>
    <name evidence="1" type="ORF">SPELUC_LOCUS15701</name>
</gene>
<accession>A0ACA9QYN8</accession>
<dbReference type="EMBL" id="CAJVPW010053329">
    <property type="protein sequence ID" value="CAG8769817.1"/>
    <property type="molecule type" value="Genomic_DNA"/>
</dbReference>
<proteinExistence type="predicted"/>
<reference evidence="1" key="1">
    <citation type="submission" date="2021-06" db="EMBL/GenBank/DDBJ databases">
        <authorList>
            <person name="Kallberg Y."/>
            <person name="Tangrot J."/>
            <person name="Rosling A."/>
        </authorList>
    </citation>
    <scope>NUCLEOTIDE SEQUENCE</scope>
    <source>
        <strain evidence="1">28 12/20/2015</strain>
    </source>
</reference>
<protein>
    <submittedName>
        <fullName evidence="1">710_t:CDS:1</fullName>
    </submittedName>
</protein>
<evidence type="ECO:0000313" key="2">
    <source>
        <dbReference type="Proteomes" id="UP000789366"/>
    </source>
</evidence>